<feature type="transmembrane region" description="Helical" evidence="2">
    <location>
        <begin position="1324"/>
        <end position="1349"/>
    </location>
</feature>
<organism evidence="3 4">
    <name type="scientific">Adineta ricciae</name>
    <name type="common">Rotifer</name>
    <dbReference type="NCBI Taxonomy" id="249248"/>
    <lineage>
        <taxon>Eukaryota</taxon>
        <taxon>Metazoa</taxon>
        <taxon>Spiralia</taxon>
        <taxon>Gnathifera</taxon>
        <taxon>Rotifera</taxon>
        <taxon>Eurotatoria</taxon>
        <taxon>Bdelloidea</taxon>
        <taxon>Adinetida</taxon>
        <taxon>Adinetidae</taxon>
        <taxon>Adineta</taxon>
    </lineage>
</organism>
<dbReference type="Proteomes" id="UP000663852">
    <property type="component" value="Unassembled WGS sequence"/>
</dbReference>
<evidence type="ECO:0000256" key="2">
    <source>
        <dbReference type="SAM" id="Phobius"/>
    </source>
</evidence>
<name>A0A815T0P9_ADIRI</name>
<dbReference type="InterPro" id="IPR028994">
    <property type="entry name" value="Integrin_alpha_N"/>
</dbReference>
<proteinExistence type="predicted"/>
<accession>A0A815T0P9</accession>
<gene>
    <name evidence="3" type="ORF">EDS130_LOCUS42252</name>
</gene>
<dbReference type="SUPFAM" id="SSF69318">
    <property type="entry name" value="Integrin alpha N-terminal domain"/>
    <property type="match status" value="2"/>
</dbReference>
<keyword evidence="1" id="KW-0732">Signal</keyword>
<evidence type="ECO:0000313" key="3">
    <source>
        <dbReference type="EMBL" id="CAF1494939.1"/>
    </source>
</evidence>
<feature type="transmembrane region" description="Helical" evidence="2">
    <location>
        <begin position="908"/>
        <end position="927"/>
    </location>
</feature>
<dbReference type="Gene3D" id="2.130.10.130">
    <property type="entry name" value="Integrin alpha, N-terminal"/>
    <property type="match status" value="2"/>
</dbReference>
<feature type="transmembrane region" description="Helical" evidence="2">
    <location>
        <begin position="816"/>
        <end position="837"/>
    </location>
</feature>
<keyword evidence="2" id="KW-1133">Transmembrane helix</keyword>
<dbReference type="EMBL" id="CAJNOJ010000605">
    <property type="protein sequence ID" value="CAF1494939.1"/>
    <property type="molecule type" value="Genomic_DNA"/>
</dbReference>
<protein>
    <submittedName>
        <fullName evidence="3">Uncharacterized protein</fullName>
    </submittedName>
</protein>
<dbReference type="PANTHER" id="PTHR46580">
    <property type="entry name" value="SENSOR KINASE-RELATED"/>
    <property type="match status" value="1"/>
</dbReference>
<reference evidence="3" key="1">
    <citation type="submission" date="2021-02" db="EMBL/GenBank/DDBJ databases">
        <authorList>
            <person name="Nowell W R."/>
        </authorList>
    </citation>
    <scope>NUCLEOTIDE SEQUENCE</scope>
</reference>
<keyword evidence="2" id="KW-0812">Transmembrane</keyword>
<dbReference type="OrthoDB" id="10022113at2759"/>
<dbReference type="InterPro" id="IPR013517">
    <property type="entry name" value="FG-GAP"/>
</dbReference>
<comment type="caution">
    <text evidence="3">The sequence shown here is derived from an EMBL/GenBank/DDBJ whole genome shotgun (WGS) entry which is preliminary data.</text>
</comment>
<feature type="transmembrane region" description="Helical" evidence="2">
    <location>
        <begin position="1253"/>
        <end position="1282"/>
    </location>
</feature>
<evidence type="ECO:0000256" key="1">
    <source>
        <dbReference type="ARBA" id="ARBA00022729"/>
    </source>
</evidence>
<sequence>MNLKDLLYWFREHIYYYNAFIPDETDLNEEENQVAIVKHQLYATRLYIPLLISKYNNDIIALFSRNEISVIIYIITLVTIITPQIELITISNIDASLFNKLSLEHADTLSCPCSTTTIPYEKFVSNRISFHPICLSIFVSEQWIQALYLSDASTYLVMDFRTTASSQFELLAALCRICQDTVAQSVAEFNNKQFVTVELLQEDKVHTQIMTDVTLIRTNLPIQVTTPLKFLQIITTSNTLITALNTNIFVYISSWFDGSFHSIADTTYYFNTNMTSSSGLFGASCSVKSFISPTGFYELPEFDRVFNHYVWPTYPPSFEPSASAMVDGFFAGCNPLDALLASTLDCLYDTTCLSNFTEFFPNLNQANFNWSNGLPSTSRQDIPLESLLKNLLIKEWSTTVNYSQYFASCGATVCTYSQVIHFIQHIPKLFTDVKELNLFKSVHNRTPIDLKKQYITTRVYLILLISSISVLLLFTLLRVEIVTLEEANPSIAKFQDLNTLYSDSLKCPCSNINTPYKAMTTWSPTFHQVCSSDFIREEWLAPLPFVDLSLYGWSTAWRGFSTRHFRLLSTLCQLANSSVIDALQRFGIQSFVTLNAISHADFNAQLNITFNQFIQSFVTNFDLLVGLVQLFTQIDQPYTKGDNAAFVNPISLDNEQVLTLRFSLNGVENRRTSTVDCICATDPTCQTQVVDPVGQIYAHADDVYDDIPGAILGCFVVDSFLRSTLECYYSQSCLTVQYKYINFSLSNYDTGLPFFNAHLLAYDPVTSRFPPNTTLDTIVKQLMIEQWNPSFSFEHYYNSCAPIKCLYPHVIRTNTFLGTILIMISSIGGLIAALRLITPHLVTIFFRTKSNQPQINHNVDSKFLDRMKGTLTKLFRQLFTTMTNLNIFPLRTFGSRVDRRQATYFGQLSTRLYIVLLLISMSILTLYNEIQPRILRNILTNPTYNVYEKLLSTHDDTLRCPCSSISSTYEQFVTAQPIFHPICTSQFVLDEWRVNLTNNLASDLSTYSKRDYRRFLSSHLQLLSGLCSRSMKSVNNSIDQLLSSYFVSNQLLPSKKLQTNIDLLVNQSQFNAPSSFTRYLSLLRSVNHGNAIVSAYETNYVFINPWVNTTPAIAITEAIVYDDDCSCALNLNCTSPARFVQANTSEVSEIQGLKIGCTPSEAYLASTLECFYDSDCVRLILENIYNMSTFIDANLHSLVQMNNSRFSMNTTILNLVNELFMENWLTTTNYSAYFEQCAPSSCEYTYTQELTSLYTLTVLLSLYGGLSFILKWMCPKIVLVFVKIKRKKTVKPTSSMVTVIVASTINSQSASTAITIPKHSSSSIYYYFILGLILFIFLIALMIVATIYINRQVNSLYPTPSISLTSTLKSTTNDETSSTTGISTSSVISCPLTFQQLTPFTNDSIHALNLIAVGDFNEDRYFDLALTGSVGALGKLSIALGNNDGTFHIHTTFTTDNNYGTNSITVADFNNDGHDDIGIRLSNFNNDIVIYIGNGNGSFQSLVTFPSGSAAQVSLGFTVGDLNNDDYLDVVVFGVGVSILFGDIHGDFNTSELFSVNSTLRSSFVGTGDFNNDNRLDLAILDNSGNSARILLNSGNTSFQQSTLLYFGAFSFPNSLAVGDFNKDDYLDLAVVNANRNNVAVHLGNNNGTFGNQLTLPTGTYSSPYWVVVDDFNNDNNSDIVVSNSNLHTIGFWSGLGDGMFLPQMTFSTGATSVPEVFVEGDFNGDGKLDVAIIDNRHNTLVILMNTCDCCVNTGSKT</sequence>
<dbReference type="Pfam" id="PF13517">
    <property type="entry name" value="FG-GAP_3"/>
    <property type="match status" value="4"/>
</dbReference>
<keyword evidence="2" id="KW-0472">Membrane</keyword>
<evidence type="ECO:0000313" key="4">
    <source>
        <dbReference type="Proteomes" id="UP000663852"/>
    </source>
</evidence>